<dbReference type="PROSITE" id="PS50231">
    <property type="entry name" value="RICIN_B_LECTIN"/>
    <property type="match status" value="1"/>
</dbReference>
<dbReference type="EMBL" id="BONY01000019">
    <property type="protein sequence ID" value="GIH05451.1"/>
    <property type="molecule type" value="Genomic_DNA"/>
</dbReference>
<keyword evidence="2 4" id="KW-0378">Hydrolase</keyword>
<dbReference type="GO" id="GO:0006080">
    <property type="term" value="P:substituted mannan metabolic process"/>
    <property type="evidence" value="ECO:0007669"/>
    <property type="project" value="InterPro"/>
</dbReference>
<dbReference type="SMART" id="SM00458">
    <property type="entry name" value="RICIN"/>
    <property type="match status" value="1"/>
</dbReference>
<dbReference type="PROSITE" id="PS51764">
    <property type="entry name" value="GH26"/>
    <property type="match status" value="1"/>
</dbReference>
<evidence type="ECO:0000256" key="2">
    <source>
        <dbReference type="ARBA" id="ARBA00022801"/>
    </source>
</evidence>
<dbReference type="CDD" id="cd23451">
    <property type="entry name" value="beta-trefoil_Ricin_laminarinase"/>
    <property type="match status" value="1"/>
</dbReference>
<keyword evidence="7" id="KW-1185">Reference proteome</keyword>
<dbReference type="InterPro" id="IPR035992">
    <property type="entry name" value="Ricin_B-like_lectins"/>
</dbReference>
<dbReference type="Proteomes" id="UP000612899">
    <property type="component" value="Unassembled WGS sequence"/>
</dbReference>
<proteinExistence type="inferred from homology"/>
<dbReference type="SUPFAM" id="SSF50370">
    <property type="entry name" value="Ricin B-like lectins"/>
    <property type="match status" value="1"/>
</dbReference>
<accession>A0A8J3Q947</accession>
<comment type="caution">
    <text evidence="6">The sequence shown here is derived from an EMBL/GenBank/DDBJ whole genome shotgun (WGS) entry which is preliminary data.</text>
</comment>
<feature type="active site" description="Proton donor" evidence="4">
    <location>
        <position position="136"/>
    </location>
</feature>
<organism evidence="6 7">
    <name type="scientific">Rhizocola hellebori</name>
    <dbReference type="NCBI Taxonomy" id="1392758"/>
    <lineage>
        <taxon>Bacteria</taxon>
        <taxon>Bacillati</taxon>
        <taxon>Actinomycetota</taxon>
        <taxon>Actinomycetes</taxon>
        <taxon>Micromonosporales</taxon>
        <taxon>Micromonosporaceae</taxon>
        <taxon>Rhizocola</taxon>
    </lineage>
</organism>
<dbReference type="InterPro" id="IPR022790">
    <property type="entry name" value="GH26_dom"/>
</dbReference>
<dbReference type="InterPro" id="IPR017853">
    <property type="entry name" value="GH"/>
</dbReference>
<dbReference type="Gene3D" id="2.80.10.50">
    <property type="match status" value="1"/>
</dbReference>
<gene>
    <name evidence="6" type="ORF">Rhe02_35180</name>
</gene>
<name>A0A8J3Q947_9ACTN</name>
<protein>
    <recommendedName>
        <fullName evidence="5">GH26 domain-containing protein</fullName>
    </recommendedName>
</protein>
<dbReference type="PRINTS" id="PR00739">
    <property type="entry name" value="GLHYDRLASE26"/>
</dbReference>
<evidence type="ECO:0000313" key="6">
    <source>
        <dbReference type="EMBL" id="GIH05451.1"/>
    </source>
</evidence>
<evidence type="ECO:0000259" key="5">
    <source>
        <dbReference type="PROSITE" id="PS51764"/>
    </source>
</evidence>
<dbReference type="GO" id="GO:0016985">
    <property type="term" value="F:mannan endo-1,4-beta-mannosidase activity"/>
    <property type="evidence" value="ECO:0007669"/>
    <property type="project" value="InterPro"/>
</dbReference>
<sequence length="422" mass="45483">MLSGQHNREPNSDPTRYTRLAQGITGQTPGLWGGDFLFLPADVGARQTMVSEAIRQWQAGSVVALTWHLCPPTIGATCGWDTGGILGDLTSAQWTELITDGTNLNNRFKQRLDEAVPYLRQLQNAGVPVLWRPIHEMNEGWSWWGGRPGANGSRRLYQIAHDFLTGTRGLTNLVWVWNVKDVNMGSLGDYWPGASYVDIASLDVWVKMEPSASDYQAMLGVAGGKPIALAEVGRVPSPALMNAQPRWAWWMVWAEWLTDPAYNTNAAVQSSYFAPRVLNRGEFSIPGGGGGARTGPVTGVASGKCADVAASNPANGTQVQLWTCNGTGAQIWAVGADGTVRALGKCLDVNGGVNANGTRVQIWDCISGNPNQQWTYSTGARTLVNPLTGRCLDATGQFTADGTPLQIWACNGQTNQQWNLPA</sequence>
<dbReference type="PANTHER" id="PTHR40079">
    <property type="entry name" value="MANNAN ENDO-1,4-BETA-MANNOSIDASE E-RELATED"/>
    <property type="match status" value="1"/>
</dbReference>
<dbReference type="PANTHER" id="PTHR40079:SF4">
    <property type="entry name" value="GH26 DOMAIN-CONTAINING PROTEIN-RELATED"/>
    <property type="match status" value="1"/>
</dbReference>
<comment type="similarity">
    <text evidence="1 4">Belongs to the glycosyl hydrolase 26 family.</text>
</comment>
<evidence type="ECO:0000256" key="1">
    <source>
        <dbReference type="ARBA" id="ARBA00007754"/>
    </source>
</evidence>
<feature type="domain" description="GH26" evidence="5">
    <location>
        <begin position="1"/>
        <end position="281"/>
    </location>
</feature>
<reference evidence="6" key="1">
    <citation type="submission" date="2021-01" db="EMBL/GenBank/DDBJ databases">
        <title>Whole genome shotgun sequence of Rhizocola hellebori NBRC 109834.</title>
        <authorList>
            <person name="Komaki H."/>
            <person name="Tamura T."/>
        </authorList>
    </citation>
    <scope>NUCLEOTIDE SEQUENCE</scope>
    <source>
        <strain evidence="6">NBRC 109834</strain>
    </source>
</reference>
<evidence type="ECO:0000313" key="7">
    <source>
        <dbReference type="Proteomes" id="UP000612899"/>
    </source>
</evidence>
<feature type="active site" description="Nucleophile" evidence="4">
    <location>
        <position position="231"/>
    </location>
</feature>
<dbReference type="InterPro" id="IPR000772">
    <property type="entry name" value="Ricin_B_lectin"/>
</dbReference>
<dbReference type="Pfam" id="PF00652">
    <property type="entry name" value="Ricin_B_lectin"/>
    <property type="match status" value="1"/>
</dbReference>
<dbReference type="Pfam" id="PF02156">
    <property type="entry name" value="Glyco_hydro_26"/>
    <property type="match status" value="1"/>
</dbReference>
<evidence type="ECO:0000256" key="3">
    <source>
        <dbReference type="ARBA" id="ARBA00023295"/>
    </source>
</evidence>
<dbReference type="Gene3D" id="3.20.20.80">
    <property type="entry name" value="Glycosidases"/>
    <property type="match status" value="1"/>
</dbReference>
<dbReference type="InterPro" id="IPR000805">
    <property type="entry name" value="Glyco_hydro_26"/>
</dbReference>
<evidence type="ECO:0000256" key="4">
    <source>
        <dbReference type="PROSITE-ProRule" id="PRU01100"/>
    </source>
</evidence>
<dbReference type="AlphaFoldDB" id="A0A8J3Q947"/>
<dbReference type="SUPFAM" id="SSF51445">
    <property type="entry name" value="(Trans)glycosidases"/>
    <property type="match status" value="1"/>
</dbReference>
<keyword evidence="3 4" id="KW-0326">Glycosidase</keyword>